<evidence type="ECO:0000313" key="1">
    <source>
        <dbReference type="EMBL" id="KAI3681410.1"/>
    </source>
</evidence>
<protein>
    <submittedName>
        <fullName evidence="1">Uncharacterized protein</fullName>
    </submittedName>
</protein>
<dbReference type="Proteomes" id="UP001055879">
    <property type="component" value="Linkage Group LG13"/>
</dbReference>
<sequence>MDGKYNLQASGKIPLSSLEMTRGLFPLVKVGLIRRTHVFGKQLDVDVHSMDGIQTLMEDELGKYQSHFSEYIKVGVKPDNTEELFMMMYSAICADLDSN</sequence>
<accession>A0ACB8Y7X9</accession>
<dbReference type="EMBL" id="CM042059">
    <property type="protein sequence ID" value="KAI3681410.1"/>
    <property type="molecule type" value="Genomic_DNA"/>
</dbReference>
<evidence type="ECO:0000313" key="2">
    <source>
        <dbReference type="Proteomes" id="UP001055879"/>
    </source>
</evidence>
<keyword evidence="2" id="KW-1185">Reference proteome</keyword>
<proteinExistence type="predicted"/>
<gene>
    <name evidence="1" type="ORF">L6452_36205</name>
</gene>
<comment type="caution">
    <text evidence="1">The sequence shown here is derived from an EMBL/GenBank/DDBJ whole genome shotgun (WGS) entry which is preliminary data.</text>
</comment>
<reference evidence="1 2" key="2">
    <citation type="journal article" date="2022" name="Mol. Ecol. Resour.">
        <title>The genomes of chicory, endive, great burdock and yacon provide insights into Asteraceae paleo-polyploidization history and plant inulin production.</title>
        <authorList>
            <person name="Fan W."/>
            <person name="Wang S."/>
            <person name="Wang H."/>
            <person name="Wang A."/>
            <person name="Jiang F."/>
            <person name="Liu H."/>
            <person name="Zhao H."/>
            <person name="Xu D."/>
            <person name="Zhang Y."/>
        </authorList>
    </citation>
    <scope>NUCLEOTIDE SEQUENCE [LARGE SCALE GENOMIC DNA]</scope>
    <source>
        <strain evidence="2">cv. Niubang</strain>
    </source>
</reference>
<name>A0ACB8Y7X9_ARCLA</name>
<reference evidence="2" key="1">
    <citation type="journal article" date="2022" name="Mol. Ecol. Resour.">
        <title>The genomes of chicory, endive, great burdock and yacon provide insights into Asteraceae palaeo-polyploidization history and plant inulin production.</title>
        <authorList>
            <person name="Fan W."/>
            <person name="Wang S."/>
            <person name="Wang H."/>
            <person name="Wang A."/>
            <person name="Jiang F."/>
            <person name="Liu H."/>
            <person name="Zhao H."/>
            <person name="Xu D."/>
            <person name="Zhang Y."/>
        </authorList>
    </citation>
    <scope>NUCLEOTIDE SEQUENCE [LARGE SCALE GENOMIC DNA]</scope>
    <source>
        <strain evidence="2">cv. Niubang</strain>
    </source>
</reference>
<organism evidence="1 2">
    <name type="scientific">Arctium lappa</name>
    <name type="common">Greater burdock</name>
    <name type="synonym">Lappa major</name>
    <dbReference type="NCBI Taxonomy" id="4217"/>
    <lineage>
        <taxon>Eukaryota</taxon>
        <taxon>Viridiplantae</taxon>
        <taxon>Streptophyta</taxon>
        <taxon>Embryophyta</taxon>
        <taxon>Tracheophyta</taxon>
        <taxon>Spermatophyta</taxon>
        <taxon>Magnoliopsida</taxon>
        <taxon>eudicotyledons</taxon>
        <taxon>Gunneridae</taxon>
        <taxon>Pentapetalae</taxon>
        <taxon>asterids</taxon>
        <taxon>campanulids</taxon>
        <taxon>Asterales</taxon>
        <taxon>Asteraceae</taxon>
        <taxon>Carduoideae</taxon>
        <taxon>Cardueae</taxon>
        <taxon>Arctiinae</taxon>
        <taxon>Arctium</taxon>
    </lineage>
</organism>